<dbReference type="PROSITE" id="PS50172">
    <property type="entry name" value="BRCT"/>
    <property type="match status" value="1"/>
</dbReference>
<dbReference type="InterPro" id="IPR001357">
    <property type="entry name" value="BRCT_dom"/>
</dbReference>
<sequence length="135" mass="15311">MPDEQVGTSEENAVDAEPTITIQDFSEEDSAVPGNGNLFQEFIFFIHSSVPRKMADDLIPKIEDQRGSIAKILNSDVTHAVISGIIKFDDAENLFKWNEVDRSWLGIFVSPEWIEKAIKDEDRYLCSENLNNYLS</sequence>
<evidence type="ECO:0000259" key="1">
    <source>
        <dbReference type="PROSITE" id="PS50172"/>
    </source>
</evidence>
<dbReference type="InterPro" id="IPR036420">
    <property type="entry name" value="BRCT_dom_sf"/>
</dbReference>
<comment type="caution">
    <text evidence="2">The sequence shown here is derived from an EMBL/GenBank/DDBJ whole genome shotgun (WGS) entry which is preliminary data.</text>
</comment>
<gene>
    <name evidence="2" type="ORF">DdX_01433</name>
</gene>
<evidence type="ECO:0000313" key="3">
    <source>
        <dbReference type="Proteomes" id="UP001201812"/>
    </source>
</evidence>
<feature type="domain" description="BRCT" evidence="1">
    <location>
        <begin position="34"/>
        <end position="119"/>
    </location>
</feature>
<name>A0AAD4NFL7_9BILA</name>
<accession>A0AAD4NFL7</accession>
<dbReference type="AlphaFoldDB" id="A0AAD4NFL7"/>
<proteinExistence type="predicted"/>
<keyword evidence="3" id="KW-1185">Reference proteome</keyword>
<dbReference type="SUPFAM" id="SSF52113">
    <property type="entry name" value="BRCT domain"/>
    <property type="match status" value="1"/>
</dbReference>
<protein>
    <recommendedName>
        <fullName evidence="1">BRCT domain-containing protein</fullName>
    </recommendedName>
</protein>
<organism evidence="2 3">
    <name type="scientific">Ditylenchus destructor</name>
    <dbReference type="NCBI Taxonomy" id="166010"/>
    <lineage>
        <taxon>Eukaryota</taxon>
        <taxon>Metazoa</taxon>
        <taxon>Ecdysozoa</taxon>
        <taxon>Nematoda</taxon>
        <taxon>Chromadorea</taxon>
        <taxon>Rhabditida</taxon>
        <taxon>Tylenchina</taxon>
        <taxon>Tylenchomorpha</taxon>
        <taxon>Sphaerularioidea</taxon>
        <taxon>Anguinidae</taxon>
        <taxon>Anguininae</taxon>
        <taxon>Ditylenchus</taxon>
    </lineage>
</organism>
<evidence type="ECO:0000313" key="2">
    <source>
        <dbReference type="EMBL" id="KAI1729207.1"/>
    </source>
</evidence>
<dbReference type="Gene3D" id="3.40.50.10190">
    <property type="entry name" value="BRCT domain"/>
    <property type="match status" value="1"/>
</dbReference>
<reference evidence="2" key="1">
    <citation type="submission" date="2022-01" db="EMBL/GenBank/DDBJ databases">
        <title>Genome Sequence Resource for Two Populations of Ditylenchus destructor, the Migratory Endoparasitic Phytonematode.</title>
        <authorList>
            <person name="Zhang H."/>
            <person name="Lin R."/>
            <person name="Xie B."/>
        </authorList>
    </citation>
    <scope>NUCLEOTIDE SEQUENCE</scope>
    <source>
        <strain evidence="2">BazhouSP</strain>
    </source>
</reference>
<dbReference type="Proteomes" id="UP001201812">
    <property type="component" value="Unassembled WGS sequence"/>
</dbReference>
<dbReference type="EMBL" id="JAKKPZ010000001">
    <property type="protein sequence ID" value="KAI1729207.1"/>
    <property type="molecule type" value="Genomic_DNA"/>
</dbReference>